<dbReference type="Pfam" id="PF02518">
    <property type="entry name" value="HATPase_c"/>
    <property type="match status" value="1"/>
</dbReference>
<dbReference type="InterPro" id="IPR003594">
    <property type="entry name" value="HATPase_dom"/>
</dbReference>
<dbReference type="GO" id="GO:0005524">
    <property type="term" value="F:ATP binding"/>
    <property type="evidence" value="ECO:0007669"/>
    <property type="project" value="UniProtKB-KW"/>
</dbReference>
<evidence type="ECO:0000256" key="7">
    <source>
        <dbReference type="ARBA" id="ARBA00022840"/>
    </source>
</evidence>
<keyword evidence="5" id="KW-0547">Nucleotide-binding</keyword>
<dbReference type="EC" id="2.7.13.3" evidence="2"/>
<keyword evidence="8" id="KW-0175">Coiled coil</keyword>
<proteinExistence type="predicted"/>
<feature type="domain" description="Histidine kinase/HSP90-like ATPase" evidence="9">
    <location>
        <begin position="633"/>
        <end position="730"/>
    </location>
</feature>
<evidence type="ECO:0000256" key="8">
    <source>
        <dbReference type="SAM" id="Coils"/>
    </source>
</evidence>
<dbReference type="InterPro" id="IPR011495">
    <property type="entry name" value="Sig_transdc_His_kin_sub2_dim/P"/>
</dbReference>
<name>A0A372NNQ4_9SPHI</name>
<keyword evidence="3" id="KW-0597">Phosphoprotein</keyword>
<keyword evidence="6" id="KW-0418">Kinase</keyword>
<dbReference type="SUPFAM" id="SSF55874">
    <property type="entry name" value="ATPase domain of HSP90 chaperone/DNA topoisomerase II/histidine kinase"/>
    <property type="match status" value="1"/>
</dbReference>
<protein>
    <recommendedName>
        <fullName evidence="2">histidine kinase</fullName>
        <ecNumber evidence="2">2.7.13.3</ecNumber>
    </recommendedName>
</protein>
<dbReference type="EMBL" id="QWDC01000013">
    <property type="protein sequence ID" value="RFZ89873.1"/>
    <property type="molecule type" value="Genomic_DNA"/>
</dbReference>
<evidence type="ECO:0000313" key="10">
    <source>
        <dbReference type="EMBL" id="RFZ89873.1"/>
    </source>
</evidence>
<dbReference type="SMART" id="SM00387">
    <property type="entry name" value="HATPase_c"/>
    <property type="match status" value="1"/>
</dbReference>
<dbReference type="InterPro" id="IPR036890">
    <property type="entry name" value="HATPase_C_sf"/>
</dbReference>
<dbReference type="RefSeq" id="WP_117394344.1">
    <property type="nucleotide sequence ID" value="NZ_QWDC01000013.1"/>
</dbReference>
<dbReference type="GO" id="GO:0004673">
    <property type="term" value="F:protein histidine kinase activity"/>
    <property type="evidence" value="ECO:0007669"/>
    <property type="project" value="UniProtKB-EC"/>
</dbReference>
<dbReference type="InterPro" id="IPR011990">
    <property type="entry name" value="TPR-like_helical_dom_sf"/>
</dbReference>
<dbReference type="Gene3D" id="3.30.565.10">
    <property type="entry name" value="Histidine kinase-like ATPase, C-terminal domain"/>
    <property type="match status" value="1"/>
</dbReference>
<dbReference type="Pfam" id="PF07568">
    <property type="entry name" value="HisKA_2"/>
    <property type="match status" value="1"/>
</dbReference>
<evidence type="ECO:0000256" key="5">
    <source>
        <dbReference type="ARBA" id="ARBA00022741"/>
    </source>
</evidence>
<evidence type="ECO:0000256" key="1">
    <source>
        <dbReference type="ARBA" id="ARBA00000085"/>
    </source>
</evidence>
<organism evidence="10 11">
    <name type="scientific">Mucilaginibacter conchicola</name>
    <dbReference type="NCBI Taxonomy" id="2303333"/>
    <lineage>
        <taxon>Bacteria</taxon>
        <taxon>Pseudomonadati</taxon>
        <taxon>Bacteroidota</taxon>
        <taxon>Sphingobacteriia</taxon>
        <taxon>Sphingobacteriales</taxon>
        <taxon>Sphingobacteriaceae</taxon>
        <taxon>Mucilaginibacter</taxon>
    </lineage>
</organism>
<dbReference type="Proteomes" id="UP000264217">
    <property type="component" value="Unassembled WGS sequence"/>
</dbReference>
<evidence type="ECO:0000256" key="2">
    <source>
        <dbReference type="ARBA" id="ARBA00012438"/>
    </source>
</evidence>
<dbReference type="Gene3D" id="3.30.450.20">
    <property type="entry name" value="PAS domain"/>
    <property type="match status" value="1"/>
</dbReference>
<dbReference type="SUPFAM" id="SSF48452">
    <property type="entry name" value="TPR-like"/>
    <property type="match status" value="1"/>
</dbReference>
<evidence type="ECO:0000256" key="3">
    <source>
        <dbReference type="ARBA" id="ARBA00022553"/>
    </source>
</evidence>
<dbReference type="PANTHER" id="PTHR41523">
    <property type="entry name" value="TWO-COMPONENT SYSTEM SENSOR PROTEIN"/>
    <property type="match status" value="1"/>
</dbReference>
<evidence type="ECO:0000313" key="11">
    <source>
        <dbReference type="Proteomes" id="UP000264217"/>
    </source>
</evidence>
<gene>
    <name evidence="10" type="ORF">D0C36_24330</name>
</gene>
<keyword evidence="7" id="KW-0067">ATP-binding</keyword>
<sequence length="731" mass="83274">MRPFIVFLLLFFLPGFLVAQKNKMTRQNLLTKLKVDLPDSDRVCILTSIVKSYAEDEHLRNANDSAEQYLKVAISLNDKRRNLKNTNQINILAAMLSLSKNSDQDVTALFYPIIYQCRQTGDYASELAAITVLCGKLPVNSQNLSYHVTNYRRAIYLSVLLEDKAAETSMNYHIADVYQKQNQLDSAIRYLFRITADRGSPHRNMLAAYDMLSGIYTTKGFYNKALHYGFATVNDLKGREDSTNFFLNICGRLRFIYANLEKYTESNTWGLKAYDYAYRNNNREYLPMIRGTIVSNLINAGKPQDALKFVLTHNVKDKSYGINELLLWHRQLGDCYLALKNHKAAEENYLMLVRIMAGKPKELSPWDRTVYHYVLGKFYLSTGRPATAKNYLETALAGFKEHQFKQFIKDNYLLLSKADSATGDYKSALINLHRSNKLKDSLFSEQKNKQIEELQLGFETEQKTKVIQALRDSANLERLTLRHTRLGRDAITVGLAFLIIIAGLLYRHSTAVSSASKKISEKNEELNALVNEKEWLLKEVHHRVKNNLHTVISLLESQAQYLKDDALRAIETSQHRIFAMSLLHQKLYLSDDVKTIDIREYIGDLIINLEESFGTSGKIVFEVDVAPVTLNLTYAIPLGLIINEAVTNSIKHAFSATIRGRIRIILKRSVESIRVEMSDNGSGLPDVSHDTRSRTLGIELMKGLSEDINASIRFEASSGTRILLEFEPTLK</sequence>
<comment type="caution">
    <text evidence="10">The sequence shown here is derived from an EMBL/GenBank/DDBJ whole genome shotgun (WGS) entry which is preliminary data.</text>
</comment>
<dbReference type="PANTHER" id="PTHR41523:SF8">
    <property type="entry name" value="ETHYLENE RESPONSE SENSOR PROTEIN"/>
    <property type="match status" value="1"/>
</dbReference>
<evidence type="ECO:0000259" key="9">
    <source>
        <dbReference type="SMART" id="SM00387"/>
    </source>
</evidence>
<reference evidence="10 11" key="1">
    <citation type="submission" date="2018-08" db="EMBL/GenBank/DDBJ databases">
        <title>Mucilaginibacter sp. MYSH2.</title>
        <authorList>
            <person name="Seo T."/>
        </authorList>
    </citation>
    <scope>NUCLEOTIDE SEQUENCE [LARGE SCALE GENOMIC DNA]</scope>
    <source>
        <strain evidence="10 11">MYSH2</strain>
    </source>
</reference>
<accession>A0A372NNQ4</accession>
<evidence type="ECO:0000256" key="4">
    <source>
        <dbReference type="ARBA" id="ARBA00022679"/>
    </source>
</evidence>
<evidence type="ECO:0000256" key="6">
    <source>
        <dbReference type="ARBA" id="ARBA00022777"/>
    </source>
</evidence>
<dbReference type="AlphaFoldDB" id="A0A372NNQ4"/>
<dbReference type="OrthoDB" id="489241at2"/>
<feature type="coiled-coil region" evidence="8">
    <location>
        <begin position="512"/>
        <end position="539"/>
    </location>
</feature>
<dbReference type="Gene3D" id="1.25.40.10">
    <property type="entry name" value="Tetratricopeptide repeat domain"/>
    <property type="match status" value="2"/>
</dbReference>
<keyword evidence="11" id="KW-1185">Reference proteome</keyword>
<keyword evidence="4" id="KW-0808">Transferase</keyword>
<comment type="catalytic activity">
    <reaction evidence="1">
        <text>ATP + protein L-histidine = ADP + protein N-phospho-L-histidine.</text>
        <dbReference type="EC" id="2.7.13.3"/>
    </reaction>
</comment>